<dbReference type="PROSITE" id="PS51450">
    <property type="entry name" value="LRR"/>
    <property type="match status" value="2"/>
</dbReference>
<keyword evidence="5" id="KW-0677">Repeat</keyword>
<evidence type="ECO:0000256" key="5">
    <source>
        <dbReference type="ARBA" id="ARBA00022737"/>
    </source>
</evidence>
<name>A0AAE1JEP2_9FABA</name>
<evidence type="ECO:0000256" key="7">
    <source>
        <dbReference type="ARBA" id="ARBA00023136"/>
    </source>
</evidence>
<dbReference type="Proteomes" id="UP001293593">
    <property type="component" value="Unassembled WGS sequence"/>
</dbReference>
<dbReference type="EMBL" id="JAWXYG010000007">
    <property type="protein sequence ID" value="KAK4267392.1"/>
    <property type="molecule type" value="Genomic_DNA"/>
</dbReference>
<evidence type="ECO:0000256" key="2">
    <source>
        <dbReference type="ARBA" id="ARBA00022614"/>
    </source>
</evidence>
<keyword evidence="7" id="KW-0472">Membrane</keyword>
<keyword evidence="4" id="KW-0732">Signal</keyword>
<protein>
    <submittedName>
        <fullName evidence="8">Uncharacterized protein</fullName>
    </submittedName>
</protein>
<organism evidence="8 9">
    <name type="scientific">Acacia crassicarpa</name>
    <name type="common">northern wattle</name>
    <dbReference type="NCBI Taxonomy" id="499986"/>
    <lineage>
        <taxon>Eukaryota</taxon>
        <taxon>Viridiplantae</taxon>
        <taxon>Streptophyta</taxon>
        <taxon>Embryophyta</taxon>
        <taxon>Tracheophyta</taxon>
        <taxon>Spermatophyta</taxon>
        <taxon>Magnoliopsida</taxon>
        <taxon>eudicotyledons</taxon>
        <taxon>Gunneridae</taxon>
        <taxon>Pentapetalae</taxon>
        <taxon>rosids</taxon>
        <taxon>fabids</taxon>
        <taxon>Fabales</taxon>
        <taxon>Fabaceae</taxon>
        <taxon>Caesalpinioideae</taxon>
        <taxon>mimosoid clade</taxon>
        <taxon>Acacieae</taxon>
        <taxon>Acacia</taxon>
    </lineage>
</organism>
<evidence type="ECO:0000256" key="6">
    <source>
        <dbReference type="ARBA" id="ARBA00022989"/>
    </source>
</evidence>
<evidence type="ECO:0000256" key="3">
    <source>
        <dbReference type="ARBA" id="ARBA00022692"/>
    </source>
</evidence>
<dbReference type="AlphaFoldDB" id="A0AAE1JEP2"/>
<comment type="subcellular location">
    <subcellularLocation>
        <location evidence="1">Membrane</location>
        <topology evidence="1">Single-pass membrane protein</topology>
    </subcellularLocation>
</comment>
<gene>
    <name evidence="8" type="ORF">QN277_024178</name>
</gene>
<dbReference type="GO" id="GO:0016020">
    <property type="term" value="C:membrane"/>
    <property type="evidence" value="ECO:0007669"/>
    <property type="project" value="UniProtKB-SubCell"/>
</dbReference>
<evidence type="ECO:0000256" key="4">
    <source>
        <dbReference type="ARBA" id="ARBA00022729"/>
    </source>
</evidence>
<keyword evidence="9" id="KW-1185">Reference proteome</keyword>
<reference evidence="8" key="1">
    <citation type="submission" date="2023-10" db="EMBL/GenBank/DDBJ databases">
        <title>Chromosome-level genome of the transformable northern wattle, Acacia crassicarpa.</title>
        <authorList>
            <person name="Massaro I."/>
            <person name="Sinha N.R."/>
            <person name="Poethig S."/>
            <person name="Leichty A.R."/>
        </authorList>
    </citation>
    <scope>NUCLEOTIDE SEQUENCE</scope>
    <source>
        <strain evidence="8">Acra3RX</strain>
        <tissue evidence="8">Leaf</tissue>
    </source>
</reference>
<dbReference type="FunFam" id="3.80.10.10:FF:000129">
    <property type="entry name" value="Leucine-rich repeat receptor-like kinase"/>
    <property type="match status" value="1"/>
</dbReference>
<dbReference type="PRINTS" id="PR00019">
    <property type="entry name" value="LEURICHRPT"/>
</dbReference>
<keyword evidence="3" id="KW-0812">Transmembrane</keyword>
<dbReference type="Gene3D" id="3.80.10.10">
    <property type="entry name" value="Ribonuclease Inhibitor"/>
    <property type="match status" value="1"/>
</dbReference>
<dbReference type="InterPro" id="IPR032675">
    <property type="entry name" value="LRR_dom_sf"/>
</dbReference>
<dbReference type="PANTHER" id="PTHR45631:SF212">
    <property type="entry name" value="PROTEIN KINASE DOMAIN-CONTAINING PROTEIN"/>
    <property type="match status" value="1"/>
</dbReference>
<comment type="caution">
    <text evidence="8">The sequence shown here is derived from an EMBL/GenBank/DDBJ whole genome shotgun (WGS) entry which is preliminary data.</text>
</comment>
<proteinExistence type="predicted"/>
<dbReference type="Pfam" id="PF13855">
    <property type="entry name" value="LRR_8"/>
    <property type="match status" value="1"/>
</dbReference>
<dbReference type="InterPro" id="IPR001611">
    <property type="entry name" value="Leu-rich_rpt"/>
</dbReference>
<evidence type="ECO:0000313" key="9">
    <source>
        <dbReference type="Proteomes" id="UP001293593"/>
    </source>
</evidence>
<evidence type="ECO:0000313" key="8">
    <source>
        <dbReference type="EMBL" id="KAK4267392.1"/>
    </source>
</evidence>
<evidence type="ECO:0000256" key="1">
    <source>
        <dbReference type="ARBA" id="ARBA00004167"/>
    </source>
</evidence>
<accession>A0AAE1JEP2</accession>
<dbReference type="SUPFAM" id="SSF52058">
    <property type="entry name" value="L domain-like"/>
    <property type="match status" value="1"/>
</dbReference>
<dbReference type="PANTHER" id="PTHR45631">
    <property type="entry name" value="OS07G0107800 PROTEIN-RELATED"/>
    <property type="match status" value="1"/>
</dbReference>
<sequence length="90" mass="9934">MSKLTGDIAISFSQITELKSLDLSDNHLSGTIPEFLSELPKLKVLNLRGNKLTGSIPKILKEKSDLVMSLDGNPDLCLKDPCKKHKFVLL</sequence>
<keyword evidence="6" id="KW-1133">Transmembrane helix</keyword>
<keyword evidence="2" id="KW-0433">Leucine-rich repeat</keyword>